<dbReference type="PANTHER" id="PTHR31169">
    <property type="entry name" value="OS05G0300700 PROTEIN"/>
    <property type="match status" value="1"/>
</dbReference>
<evidence type="ECO:0000256" key="2">
    <source>
        <dbReference type="ARBA" id="ARBA00004496"/>
    </source>
</evidence>
<dbReference type="Proteomes" id="UP001046870">
    <property type="component" value="Chromosome 10"/>
</dbReference>
<evidence type="ECO:0000256" key="1">
    <source>
        <dbReference type="ARBA" id="ARBA00004123"/>
    </source>
</evidence>
<keyword evidence="9" id="KW-0539">Nucleus</keyword>
<name>A0A9D3T4R8_MEGAT</name>
<evidence type="ECO:0000313" key="12">
    <source>
        <dbReference type="EMBL" id="KAG7469716.1"/>
    </source>
</evidence>
<dbReference type="GO" id="GO:0006355">
    <property type="term" value="P:regulation of DNA-templated transcription"/>
    <property type="evidence" value="ECO:0007669"/>
    <property type="project" value="InterPro"/>
</dbReference>
<keyword evidence="8" id="KW-0804">Transcription</keyword>
<gene>
    <name evidence="12" type="ORF">MATL_G00131770</name>
</gene>
<feature type="compositionally biased region" description="Acidic residues" evidence="10">
    <location>
        <begin position="30"/>
        <end position="41"/>
    </location>
</feature>
<evidence type="ECO:0000256" key="8">
    <source>
        <dbReference type="ARBA" id="ARBA00023163"/>
    </source>
</evidence>
<keyword evidence="4" id="KW-1017">Isopeptide bond</keyword>
<dbReference type="InterPro" id="IPR018866">
    <property type="entry name" value="Znf-4CXXC_R1"/>
</dbReference>
<dbReference type="OrthoDB" id="298344at2759"/>
<evidence type="ECO:0000259" key="11">
    <source>
        <dbReference type="Pfam" id="PF10497"/>
    </source>
</evidence>
<feature type="compositionally biased region" description="Basic and acidic residues" evidence="10">
    <location>
        <begin position="99"/>
        <end position="116"/>
    </location>
</feature>
<feature type="compositionally biased region" description="Acidic residues" evidence="10">
    <location>
        <begin position="55"/>
        <end position="64"/>
    </location>
</feature>
<comment type="caution">
    <text evidence="12">The sequence shown here is derived from an EMBL/GenBank/DDBJ whole genome shotgun (WGS) entry which is preliminary data.</text>
</comment>
<sequence length="423" mass="47503">MAVSKKGLCFQSKYITDELARIFTEDTDLEDEEFEGFDEDASPDRNDWVKRMSEESEDDAEDDAWLYSEDTSKGPARRRSSGLCVAFRFPTKKGPLKGTPERTRKQEHSDSEEHDCSGPVVSRATARGGRGRRAVENVAPPQMHTVPLQSSAVLDPEPKKGGAGDEDQSQALQKRAENIKENKAMLEKLLSELNSMPQLFPLKAQPVSTPLKRKRSSPKKAQSDGQQSERRNPTRSARPPAHFGVEDFSISPSKLIAQLGDMKRAKVRARLTEVNQDGSRVARPHRRSSKHIIARTVDDITEEELDNVAYTSKDKVYDKEHGSTCHQCRQKTLDTKTVCRNPKCWGVRGQFCGPCLRNRYGEDVRAALLDSMWVCPPCRGICNCSFCRKADGRCATGILIHMAKFYGHSNVKEYLESLQKNLS</sequence>
<keyword evidence="13" id="KW-1185">Reference proteome</keyword>
<evidence type="ECO:0000256" key="3">
    <source>
        <dbReference type="ARBA" id="ARBA00022490"/>
    </source>
</evidence>
<feature type="domain" description="Zinc-finger" evidence="11">
    <location>
        <begin position="317"/>
        <end position="415"/>
    </location>
</feature>
<dbReference type="InterPro" id="IPR040221">
    <property type="entry name" value="CDCA7/CDA7L"/>
</dbReference>
<keyword evidence="7" id="KW-0805">Transcription regulation</keyword>
<evidence type="ECO:0000256" key="10">
    <source>
        <dbReference type="SAM" id="MobiDB-lite"/>
    </source>
</evidence>
<accession>A0A9D3T4R8</accession>
<reference evidence="12" key="1">
    <citation type="submission" date="2021-01" db="EMBL/GenBank/DDBJ databases">
        <authorList>
            <person name="Zahm M."/>
            <person name="Roques C."/>
            <person name="Cabau C."/>
            <person name="Klopp C."/>
            <person name="Donnadieu C."/>
            <person name="Jouanno E."/>
            <person name="Lampietro C."/>
            <person name="Louis A."/>
            <person name="Herpin A."/>
            <person name="Echchiki A."/>
            <person name="Berthelot C."/>
            <person name="Parey E."/>
            <person name="Roest-Crollius H."/>
            <person name="Braasch I."/>
            <person name="Postlethwait J."/>
            <person name="Bobe J."/>
            <person name="Montfort J."/>
            <person name="Bouchez O."/>
            <person name="Begum T."/>
            <person name="Mejri S."/>
            <person name="Adams A."/>
            <person name="Chen W.-J."/>
            <person name="Guiguen Y."/>
        </authorList>
    </citation>
    <scope>NUCLEOTIDE SEQUENCE</scope>
    <source>
        <strain evidence="12">YG-15Mar2019-1</strain>
        <tissue evidence="12">Brain</tissue>
    </source>
</reference>
<keyword evidence="3" id="KW-0963">Cytoplasm</keyword>
<dbReference type="GO" id="GO:0005634">
    <property type="term" value="C:nucleus"/>
    <property type="evidence" value="ECO:0007669"/>
    <property type="project" value="UniProtKB-SubCell"/>
</dbReference>
<evidence type="ECO:0000256" key="6">
    <source>
        <dbReference type="ARBA" id="ARBA00022843"/>
    </source>
</evidence>
<evidence type="ECO:0000256" key="4">
    <source>
        <dbReference type="ARBA" id="ARBA00022499"/>
    </source>
</evidence>
<dbReference type="GO" id="GO:0005737">
    <property type="term" value="C:cytoplasm"/>
    <property type="evidence" value="ECO:0007669"/>
    <property type="project" value="UniProtKB-SubCell"/>
</dbReference>
<feature type="compositionally biased region" description="Basic and acidic residues" evidence="10">
    <location>
        <begin position="42"/>
        <end position="54"/>
    </location>
</feature>
<dbReference type="Pfam" id="PF10497">
    <property type="entry name" value="zf-4CXXC_R1"/>
    <property type="match status" value="1"/>
</dbReference>
<dbReference type="PANTHER" id="PTHR31169:SF4">
    <property type="entry name" value="CELL DIVISION CYCLE-ASSOCIATED 7-LIKE PROTEIN"/>
    <property type="match status" value="1"/>
</dbReference>
<feature type="region of interest" description="Disordered" evidence="10">
    <location>
        <begin position="30"/>
        <end position="179"/>
    </location>
</feature>
<evidence type="ECO:0000256" key="9">
    <source>
        <dbReference type="ARBA" id="ARBA00023242"/>
    </source>
</evidence>
<feature type="region of interest" description="Disordered" evidence="10">
    <location>
        <begin position="201"/>
        <end position="246"/>
    </location>
</feature>
<dbReference type="AlphaFoldDB" id="A0A9D3T4R8"/>
<comment type="subcellular location">
    <subcellularLocation>
        <location evidence="2">Cytoplasm</location>
    </subcellularLocation>
    <subcellularLocation>
        <location evidence="1">Nucleus</location>
    </subcellularLocation>
</comment>
<evidence type="ECO:0000256" key="7">
    <source>
        <dbReference type="ARBA" id="ARBA00023015"/>
    </source>
</evidence>
<proteinExistence type="predicted"/>
<evidence type="ECO:0000256" key="5">
    <source>
        <dbReference type="ARBA" id="ARBA00022553"/>
    </source>
</evidence>
<keyword evidence="6" id="KW-0832">Ubl conjugation</keyword>
<protein>
    <recommendedName>
        <fullName evidence="11">Zinc-finger domain-containing protein</fullName>
    </recommendedName>
</protein>
<keyword evidence="5" id="KW-0597">Phosphoprotein</keyword>
<dbReference type="EMBL" id="JAFDVH010000010">
    <property type="protein sequence ID" value="KAG7469716.1"/>
    <property type="molecule type" value="Genomic_DNA"/>
</dbReference>
<evidence type="ECO:0000313" key="13">
    <source>
        <dbReference type="Proteomes" id="UP001046870"/>
    </source>
</evidence>
<organism evidence="12 13">
    <name type="scientific">Megalops atlanticus</name>
    <name type="common">Tarpon</name>
    <name type="synonym">Clupea gigantea</name>
    <dbReference type="NCBI Taxonomy" id="7932"/>
    <lineage>
        <taxon>Eukaryota</taxon>
        <taxon>Metazoa</taxon>
        <taxon>Chordata</taxon>
        <taxon>Craniata</taxon>
        <taxon>Vertebrata</taxon>
        <taxon>Euteleostomi</taxon>
        <taxon>Actinopterygii</taxon>
        <taxon>Neopterygii</taxon>
        <taxon>Teleostei</taxon>
        <taxon>Elopiformes</taxon>
        <taxon>Megalopidae</taxon>
        <taxon>Megalops</taxon>
    </lineage>
</organism>